<proteinExistence type="inferred from homology"/>
<evidence type="ECO:0000313" key="8">
    <source>
        <dbReference type="EMBL" id="GLK64310.1"/>
    </source>
</evidence>
<evidence type="ECO:0000256" key="7">
    <source>
        <dbReference type="SAM" id="Phobius"/>
    </source>
</evidence>
<evidence type="ECO:0000313" key="9">
    <source>
        <dbReference type="Proteomes" id="UP001143349"/>
    </source>
</evidence>
<accession>A0AAD3NZQ3</accession>
<reference evidence="8" key="2">
    <citation type="submission" date="2023-01" db="EMBL/GenBank/DDBJ databases">
        <authorList>
            <person name="Sun Q."/>
            <person name="Evtushenko L."/>
        </authorList>
    </citation>
    <scope>NUCLEOTIDE SEQUENCE</scope>
    <source>
        <strain evidence="8">VKM B-2222</strain>
    </source>
</reference>
<evidence type="ECO:0000256" key="1">
    <source>
        <dbReference type="ARBA" id="ARBA00004651"/>
    </source>
</evidence>
<gene>
    <name evidence="8" type="ORF">GCM10017635_17810</name>
</gene>
<evidence type="ECO:0000256" key="5">
    <source>
        <dbReference type="ARBA" id="ARBA00022989"/>
    </source>
</evidence>
<dbReference type="PANTHER" id="PTHR34584:SF1">
    <property type="entry name" value="NA(+)_H(+) ANTIPORTER SUBUNIT E1"/>
    <property type="match status" value="1"/>
</dbReference>
<dbReference type="GO" id="GO:0008324">
    <property type="term" value="F:monoatomic cation transmembrane transporter activity"/>
    <property type="evidence" value="ECO:0007669"/>
    <property type="project" value="InterPro"/>
</dbReference>
<dbReference type="EMBL" id="BSFH01000026">
    <property type="protein sequence ID" value="GLK64310.1"/>
    <property type="molecule type" value="Genomic_DNA"/>
</dbReference>
<keyword evidence="5 7" id="KW-1133">Transmembrane helix</keyword>
<comment type="similarity">
    <text evidence="2">Belongs to the CPA3 antiporters (TC 2.A.63) subunit E family.</text>
</comment>
<keyword evidence="4 7" id="KW-0812">Transmembrane</keyword>
<keyword evidence="3" id="KW-1003">Cell membrane</keyword>
<comment type="caution">
    <text evidence="8">The sequence shown here is derived from an EMBL/GenBank/DDBJ whole genome shotgun (WGS) entry which is preliminary data.</text>
</comment>
<dbReference type="InterPro" id="IPR002758">
    <property type="entry name" value="Cation_antiport_E"/>
</dbReference>
<reference evidence="8" key="1">
    <citation type="journal article" date="2014" name="Int. J. Syst. Evol. Microbiol.">
        <title>Complete genome sequence of Corynebacterium casei LMG S-19264T (=DSM 44701T), isolated from a smear-ripened cheese.</title>
        <authorList>
            <consortium name="US DOE Joint Genome Institute (JGI-PGF)"/>
            <person name="Walter F."/>
            <person name="Albersmeier A."/>
            <person name="Kalinowski J."/>
            <person name="Ruckert C."/>
        </authorList>
    </citation>
    <scope>NUCLEOTIDE SEQUENCE</scope>
    <source>
        <strain evidence="8">VKM B-2222</strain>
    </source>
</reference>
<dbReference type="PANTHER" id="PTHR34584">
    <property type="entry name" value="NA(+)/H(+) ANTIPORTER SUBUNIT E1"/>
    <property type="match status" value="1"/>
</dbReference>
<protein>
    <submittedName>
        <fullName evidence="8">Cation:proton antiporter</fullName>
    </submittedName>
</protein>
<evidence type="ECO:0000256" key="4">
    <source>
        <dbReference type="ARBA" id="ARBA00022692"/>
    </source>
</evidence>
<dbReference type="RefSeq" id="WP_010394975.1">
    <property type="nucleotide sequence ID" value="NZ_BSFH01000026.1"/>
</dbReference>
<evidence type="ECO:0000256" key="2">
    <source>
        <dbReference type="ARBA" id="ARBA00006228"/>
    </source>
</evidence>
<name>A0AAD3NZQ3_9RHOB</name>
<dbReference type="GO" id="GO:0005886">
    <property type="term" value="C:plasma membrane"/>
    <property type="evidence" value="ECO:0007669"/>
    <property type="project" value="UniProtKB-SubCell"/>
</dbReference>
<keyword evidence="6 7" id="KW-0472">Membrane</keyword>
<dbReference type="NCBIfam" id="NF006520">
    <property type="entry name" value="PRK08965.1-4"/>
    <property type="match status" value="1"/>
</dbReference>
<comment type="subcellular location">
    <subcellularLocation>
        <location evidence="1">Cell membrane</location>
        <topology evidence="1">Multi-pass membrane protein</topology>
    </subcellularLocation>
</comment>
<dbReference type="AlphaFoldDB" id="A0AAD3NZQ3"/>
<sequence>MSRLIPHPVLSATLVVMWLILTAFSLGHLLLGTLIALGAGWSVEHLHPPKPVFRRWLAIPRLMAIVAVDILRSNITVARVLILGPNHPAYHSGFVELALTMRDPNAIAVLAIILTSTPGTAWIEFDQEEGRLLLHVLDLRSADDWQSIVHDRYERLLMEIFE</sequence>
<evidence type="ECO:0000256" key="6">
    <source>
        <dbReference type="ARBA" id="ARBA00023136"/>
    </source>
</evidence>
<dbReference type="PIRSF" id="PIRSF019239">
    <property type="entry name" value="MrpE"/>
    <property type="match status" value="1"/>
</dbReference>
<keyword evidence="9" id="KW-1185">Reference proteome</keyword>
<feature type="transmembrane region" description="Helical" evidence="7">
    <location>
        <begin position="12"/>
        <end position="41"/>
    </location>
</feature>
<dbReference type="Pfam" id="PF01899">
    <property type="entry name" value="MNHE"/>
    <property type="match status" value="1"/>
</dbReference>
<dbReference type="Proteomes" id="UP001143349">
    <property type="component" value="Unassembled WGS sequence"/>
</dbReference>
<evidence type="ECO:0000256" key="3">
    <source>
        <dbReference type="ARBA" id="ARBA00022475"/>
    </source>
</evidence>
<organism evidence="8 9">
    <name type="scientific">Paracoccus kondratievae</name>
    <dbReference type="NCBI Taxonomy" id="135740"/>
    <lineage>
        <taxon>Bacteria</taxon>
        <taxon>Pseudomonadati</taxon>
        <taxon>Pseudomonadota</taxon>
        <taxon>Alphaproteobacteria</taxon>
        <taxon>Rhodobacterales</taxon>
        <taxon>Paracoccaceae</taxon>
        <taxon>Paracoccus</taxon>
    </lineage>
</organism>